<dbReference type="PANTHER" id="PTHR33064">
    <property type="entry name" value="POL PROTEIN"/>
    <property type="match status" value="1"/>
</dbReference>
<dbReference type="SUPFAM" id="SSF56672">
    <property type="entry name" value="DNA/RNA polymerases"/>
    <property type="match status" value="1"/>
</dbReference>
<dbReference type="FunFam" id="3.30.70.270:FF:000020">
    <property type="entry name" value="Transposon Tf2-6 polyprotein-like Protein"/>
    <property type="match status" value="1"/>
</dbReference>
<evidence type="ECO:0000313" key="2">
    <source>
        <dbReference type="Proteomes" id="UP000829196"/>
    </source>
</evidence>
<sequence>MTADVFLAEKNVSLLEDIRVEHLRLVVELEGEEPPSVVIEIQLQCWVEFWRHLEIRQNSDVTRASNRIPAVAVEEFLPSNPSLLLLFFFVLGYPLKKNGGFFGVAWPRKFSALHLLRSTADFNEQIPIYKKYISPLLLLSFESLPLLVDYHIDLDCCIAHLKERSELHRYAILSNPSCAAYPNEIPRMIVIATHETYATRTTEEAPPIPRGPRSPIRQGVIVPNMDIIALITMMIEVFPTNEGAIDRVMDQFLKTHPPTFNGIVTFFGHIVSEVEIFVDPTKVKPVMDWLRPSTITKIHSFIGIAGSYRRFVEGFSSIGAPLTRLTQKSIKLIWSNVCEQSFQKLKSYLVYVPILTNPYGVHDVFYVSLLQRYVHNNYHINQFDPLLIHEDLSYEEVKAHLRYTLEQRSNDGLAMIKG</sequence>
<accession>A0A8T3BYB8</accession>
<keyword evidence="2" id="KW-1185">Reference proteome</keyword>
<proteinExistence type="predicted"/>
<comment type="caution">
    <text evidence="1">The sequence shown here is derived from an EMBL/GenBank/DDBJ whole genome shotgun (WGS) entry which is preliminary data.</text>
</comment>
<protein>
    <submittedName>
        <fullName evidence="1">Uncharacterized protein</fullName>
    </submittedName>
</protein>
<reference evidence="1" key="1">
    <citation type="journal article" date="2022" name="Front. Genet.">
        <title>Chromosome-Scale Assembly of the Dendrobium nobile Genome Provides Insights Into the Molecular Mechanism of the Biosynthesis of the Medicinal Active Ingredient of Dendrobium.</title>
        <authorList>
            <person name="Xu Q."/>
            <person name="Niu S.-C."/>
            <person name="Li K.-L."/>
            <person name="Zheng P.-J."/>
            <person name="Zhang X.-J."/>
            <person name="Jia Y."/>
            <person name="Liu Y."/>
            <person name="Niu Y.-X."/>
            <person name="Yu L.-H."/>
            <person name="Chen D.-F."/>
            <person name="Zhang G.-Q."/>
        </authorList>
    </citation>
    <scope>NUCLEOTIDE SEQUENCE</scope>
    <source>
        <tissue evidence="1">Leaf</tissue>
    </source>
</reference>
<dbReference type="Gene3D" id="3.30.70.270">
    <property type="match status" value="1"/>
</dbReference>
<organism evidence="1 2">
    <name type="scientific">Dendrobium nobile</name>
    <name type="common">Orchid</name>
    <dbReference type="NCBI Taxonomy" id="94219"/>
    <lineage>
        <taxon>Eukaryota</taxon>
        <taxon>Viridiplantae</taxon>
        <taxon>Streptophyta</taxon>
        <taxon>Embryophyta</taxon>
        <taxon>Tracheophyta</taxon>
        <taxon>Spermatophyta</taxon>
        <taxon>Magnoliopsida</taxon>
        <taxon>Liliopsida</taxon>
        <taxon>Asparagales</taxon>
        <taxon>Orchidaceae</taxon>
        <taxon>Epidendroideae</taxon>
        <taxon>Malaxideae</taxon>
        <taxon>Dendrobiinae</taxon>
        <taxon>Dendrobium</taxon>
    </lineage>
</organism>
<dbReference type="EMBL" id="JAGYWB010000004">
    <property type="protein sequence ID" value="KAI0524316.1"/>
    <property type="molecule type" value="Genomic_DNA"/>
</dbReference>
<dbReference type="InterPro" id="IPR051320">
    <property type="entry name" value="Viral_Replic_Matur_Polypro"/>
</dbReference>
<dbReference type="OrthoDB" id="2020560at2759"/>
<dbReference type="PANTHER" id="PTHR33064:SF37">
    <property type="entry name" value="RIBONUCLEASE H"/>
    <property type="match status" value="1"/>
</dbReference>
<dbReference type="Proteomes" id="UP000829196">
    <property type="component" value="Unassembled WGS sequence"/>
</dbReference>
<evidence type="ECO:0000313" key="1">
    <source>
        <dbReference type="EMBL" id="KAI0524316.1"/>
    </source>
</evidence>
<name>A0A8T3BYB8_DENNO</name>
<dbReference type="AlphaFoldDB" id="A0A8T3BYB8"/>
<dbReference type="InterPro" id="IPR043502">
    <property type="entry name" value="DNA/RNA_pol_sf"/>
</dbReference>
<dbReference type="InterPro" id="IPR043128">
    <property type="entry name" value="Rev_trsase/Diguanyl_cyclase"/>
</dbReference>
<gene>
    <name evidence="1" type="ORF">KFK09_003682</name>
</gene>